<accession>A0AAD7LGF3</accession>
<evidence type="ECO:0000313" key="2">
    <source>
        <dbReference type="EMBL" id="KAJ7957347.1"/>
    </source>
</evidence>
<name>A0AAD7LGF3_QUISA</name>
<dbReference type="Gene3D" id="3.40.50.300">
    <property type="entry name" value="P-loop containing nucleotide triphosphate hydrolases"/>
    <property type="match status" value="1"/>
</dbReference>
<dbReference type="KEGG" id="qsa:O6P43_023664"/>
<dbReference type="Proteomes" id="UP001163823">
    <property type="component" value="Chromosome 9"/>
</dbReference>
<protein>
    <submittedName>
        <fullName evidence="2">Elongation factor 2</fullName>
    </submittedName>
</protein>
<dbReference type="GO" id="GO:0043022">
    <property type="term" value="F:ribosome binding"/>
    <property type="evidence" value="ECO:0007669"/>
    <property type="project" value="TreeGrafter"/>
</dbReference>
<sequence>MVNVDHGKTTLADHLIAASGGGILHPKLAGGLRFMDYLDEEQRRAITMNRSFFALQYEHDSIDYSINLIDSPGHIDFCSEVSTAARLNDDVCCWKLSMEVLFFLAFSSFCCREAYFITKPNPSLDVGHSSSSKIC</sequence>
<dbReference type="Pfam" id="PF00009">
    <property type="entry name" value="GTP_EFTU"/>
    <property type="match status" value="1"/>
</dbReference>
<dbReference type="EMBL" id="JARAOO010000009">
    <property type="protein sequence ID" value="KAJ7957347.1"/>
    <property type="molecule type" value="Genomic_DNA"/>
</dbReference>
<comment type="caution">
    <text evidence="2">The sequence shown here is derived from an EMBL/GenBank/DDBJ whole genome shotgun (WGS) entry which is preliminary data.</text>
</comment>
<dbReference type="GO" id="GO:0005525">
    <property type="term" value="F:GTP binding"/>
    <property type="evidence" value="ECO:0007669"/>
    <property type="project" value="InterPro"/>
</dbReference>
<dbReference type="GO" id="GO:0005829">
    <property type="term" value="C:cytosol"/>
    <property type="evidence" value="ECO:0007669"/>
    <property type="project" value="TreeGrafter"/>
</dbReference>
<dbReference type="GO" id="GO:0003924">
    <property type="term" value="F:GTPase activity"/>
    <property type="evidence" value="ECO:0007669"/>
    <property type="project" value="InterPro"/>
</dbReference>
<dbReference type="PANTHER" id="PTHR42908:SF3">
    <property type="entry name" value="ELONGATION FACTOR-LIKE GTPASE 1"/>
    <property type="match status" value="1"/>
</dbReference>
<reference evidence="2" key="1">
    <citation type="journal article" date="2023" name="Science">
        <title>Elucidation of the pathway for biosynthesis of saponin adjuvants from the soapbark tree.</title>
        <authorList>
            <person name="Reed J."/>
            <person name="Orme A."/>
            <person name="El-Demerdash A."/>
            <person name="Owen C."/>
            <person name="Martin L.B.B."/>
            <person name="Misra R.C."/>
            <person name="Kikuchi S."/>
            <person name="Rejzek M."/>
            <person name="Martin A.C."/>
            <person name="Harkess A."/>
            <person name="Leebens-Mack J."/>
            <person name="Louveau T."/>
            <person name="Stephenson M.J."/>
            <person name="Osbourn A."/>
        </authorList>
    </citation>
    <scope>NUCLEOTIDE SEQUENCE</scope>
    <source>
        <strain evidence="2">S10</strain>
    </source>
</reference>
<dbReference type="PANTHER" id="PTHR42908">
    <property type="entry name" value="TRANSLATION ELONGATION FACTOR-RELATED"/>
    <property type="match status" value="1"/>
</dbReference>
<dbReference type="InterPro" id="IPR027417">
    <property type="entry name" value="P-loop_NTPase"/>
</dbReference>
<feature type="domain" description="Tr-type G" evidence="1">
    <location>
        <begin position="3"/>
        <end position="90"/>
    </location>
</feature>
<dbReference type="GO" id="GO:0042256">
    <property type="term" value="P:cytosolic ribosome assembly"/>
    <property type="evidence" value="ECO:0007669"/>
    <property type="project" value="TreeGrafter"/>
</dbReference>
<dbReference type="GO" id="GO:0003746">
    <property type="term" value="F:translation elongation factor activity"/>
    <property type="evidence" value="ECO:0007669"/>
    <property type="project" value="UniProtKB-KW"/>
</dbReference>
<proteinExistence type="predicted"/>
<dbReference type="InterPro" id="IPR000795">
    <property type="entry name" value="T_Tr_GTP-bd_dom"/>
</dbReference>
<keyword evidence="2" id="KW-0648">Protein biosynthesis</keyword>
<evidence type="ECO:0000313" key="3">
    <source>
        <dbReference type="Proteomes" id="UP001163823"/>
    </source>
</evidence>
<organism evidence="2 3">
    <name type="scientific">Quillaja saponaria</name>
    <name type="common">Soap bark tree</name>
    <dbReference type="NCBI Taxonomy" id="32244"/>
    <lineage>
        <taxon>Eukaryota</taxon>
        <taxon>Viridiplantae</taxon>
        <taxon>Streptophyta</taxon>
        <taxon>Embryophyta</taxon>
        <taxon>Tracheophyta</taxon>
        <taxon>Spermatophyta</taxon>
        <taxon>Magnoliopsida</taxon>
        <taxon>eudicotyledons</taxon>
        <taxon>Gunneridae</taxon>
        <taxon>Pentapetalae</taxon>
        <taxon>rosids</taxon>
        <taxon>fabids</taxon>
        <taxon>Fabales</taxon>
        <taxon>Quillajaceae</taxon>
        <taxon>Quillaja</taxon>
    </lineage>
</organism>
<gene>
    <name evidence="2" type="ORF">O6P43_023664</name>
</gene>
<dbReference type="SUPFAM" id="SSF52540">
    <property type="entry name" value="P-loop containing nucleoside triphosphate hydrolases"/>
    <property type="match status" value="1"/>
</dbReference>
<keyword evidence="3" id="KW-1185">Reference proteome</keyword>
<dbReference type="GO" id="GO:1990904">
    <property type="term" value="C:ribonucleoprotein complex"/>
    <property type="evidence" value="ECO:0007669"/>
    <property type="project" value="TreeGrafter"/>
</dbReference>
<evidence type="ECO:0000259" key="1">
    <source>
        <dbReference type="Pfam" id="PF00009"/>
    </source>
</evidence>
<keyword evidence="2" id="KW-0251">Elongation factor</keyword>
<dbReference type="AlphaFoldDB" id="A0AAD7LGF3"/>